<dbReference type="Pfam" id="PF00642">
    <property type="entry name" value="zf-CCCH"/>
    <property type="match status" value="1"/>
</dbReference>
<dbReference type="GO" id="GO:0071011">
    <property type="term" value="C:precatalytic spliceosome"/>
    <property type="evidence" value="ECO:0007669"/>
    <property type="project" value="TreeGrafter"/>
</dbReference>
<evidence type="ECO:0000313" key="10">
    <source>
        <dbReference type="EMBL" id="ESQ45839.1"/>
    </source>
</evidence>
<dbReference type="InterPro" id="IPR012677">
    <property type="entry name" value="Nucleotide-bd_a/b_plait_sf"/>
</dbReference>
<dbReference type="InterPro" id="IPR051847">
    <property type="entry name" value="RNA_proc/Spliceosome_comp"/>
</dbReference>
<dbReference type="Proteomes" id="UP000030689">
    <property type="component" value="Unassembled WGS sequence"/>
</dbReference>
<evidence type="ECO:0000256" key="4">
    <source>
        <dbReference type="ARBA" id="ARBA00022884"/>
    </source>
</evidence>
<dbReference type="AlphaFoldDB" id="V4LPV6"/>
<dbReference type="SMART" id="SM00360">
    <property type="entry name" value="RRM"/>
    <property type="match status" value="1"/>
</dbReference>
<evidence type="ECO:0000256" key="7">
    <source>
        <dbReference type="SAM" id="MobiDB-lite"/>
    </source>
</evidence>
<gene>
    <name evidence="10" type="ORF">EUTSA_v10011154mg</name>
</gene>
<evidence type="ECO:0000256" key="6">
    <source>
        <dbReference type="PROSITE-ProRule" id="PRU00723"/>
    </source>
</evidence>
<protein>
    <recommendedName>
        <fullName evidence="12">RRM domain-containing protein</fullName>
    </recommendedName>
</protein>
<keyword evidence="11" id="KW-1185">Reference proteome</keyword>
<dbReference type="OMA" id="HANYNDS"/>
<evidence type="ECO:0000256" key="5">
    <source>
        <dbReference type="PROSITE-ProRule" id="PRU00176"/>
    </source>
</evidence>
<keyword evidence="1 6" id="KW-0479">Metal-binding</keyword>
<dbReference type="InterPro" id="IPR000504">
    <property type="entry name" value="RRM_dom"/>
</dbReference>
<sequence length="170" mass="19001">MWNKETSNEVGCDGYYEIMCAFSFTPSWHANYNDSAYVSVGGSPYDLTEGDLLAVFSQYGEVVDVELVRDKGTGKSKGFAYVAYEDQRSTTLAVDNLNNAKVLGRIIKIDHFGGPGGYKKIEEEDEETKEKKREARGVCRAFQRRECTPGDSCKFSHDERRAANTGWGHA</sequence>
<feature type="zinc finger region" description="C3H1-type" evidence="6">
    <location>
        <begin position="133"/>
        <end position="160"/>
    </location>
</feature>
<keyword evidence="4 5" id="KW-0694">RNA-binding</keyword>
<dbReference type="GO" id="GO:0008270">
    <property type="term" value="F:zinc ion binding"/>
    <property type="evidence" value="ECO:0007669"/>
    <property type="project" value="UniProtKB-KW"/>
</dbReference>
<feature type="domain" description="RRM" evidence="8">
    <location>
        <begin position="36"/>
        <end position="114"/>
    </location>
</feature>
<feature type="region of interest" description="Disordered" evidence="7">
    <location>
        <begin position="150"/>
        <end position="170"/>
    </location>
</feature>
<dbReference type="InterPro" id="IPR045844">
    <property type="entry name" value="RRM_Ist3-like"/>
</dbReference>
<dbReference type="PROSITE" id="PS50102">
    <property type="entry name" value="RRM"/>
    <property type="match status" value="1"/>
</dbReference>
<dbReference type="KEGG" id="eus:EUTSA_v10011154mg"/>
<evidence type="ECO:0000256" key="3">
    <source>
        <dbReference type="ARBA" id="ARBA00022833"/>
    </source>
</evidence>
<dbReference type="PANTHER" id="PTHR45880:SF1">
    <property type="entry name" value="RNA-BINDING MOTIF PROTEIN, X-LINKED 2"/>
    <property type="match status" value="1"/>
</dbReference>
<dbReference type="CDD" id="cd12411">
    <property type="entry name" value="RRM_ist3_like"/>
    <property type="match status" value="1"/>
</dbReference>
<dbReference type="GO" id="GO:0000398">
    <property type="term" value="P:mRNA splicing, via spliceosome"/>
    <property type="evidence" value="ECO:0007669"/>
    <property type="project" value="InterPro"/>
</dbReference>
<reference evidence="10 11" key="1">
    <citation type="journal article" date="2013" name="Front. Plant Sci.">
        <title>The Reference Genome of the Halophytic Plant Eutrema salsugineum.</title>
        <authorList>
            <person name="Yang R."/>
            <person name="Jarvis D.E."/>
            <person name="Chen H."/>
            <person name="Beilstein M.A."/>
            <person name="Grimwood J."/>
            <person name="Jenkins J."/>
            <person name="Shu S."/>
            <person name="Prochnik S."/>
            <person name="Xin M."/>
            <person name="Ma C."/>
            <person name="Schmutz J."/>
            <person name="Wing R.A."/>
            <person name="Mitchell-Olds T."/>
            <person name="Schumaker K.S."/>
            <person name="Wang X."/>
        </authorList>
    </citation>
    <scope>NUCLEOTIDE SEQUENCE [LARGE SCALE GENOMIC DNA]</scope>
</reference>
<feature type="compositionally biased region" description="Basic and acidic residues" evidence="7">
    <location>
        <begin position="150"/>
        <end position="162"/>
    </location>
</feature>
<dbReference type="eggNOG" id="KOG0126">
    <property type="taxonomic scope" value="Eukaryota"/>
</dbReference>
<evidence type="ECO:0000256" key="1">
    <source>
        <dbReference type="ARBA" id="ARBA00022723"/>
    </source>
</evidence>
<dbReference type="SUPFAM" id="SSF90229">
    <property type="entry name" value="CCCH zinc finger"/>
    <property type="match status" value="1"/>
</dbReference>
<accession>V4LPV6</accession>
<organism evidence="10 11">
    <name type="scientific">Eutrema salsugineum</name>
    <name type="common">Saltwater cress</name>
    <name type="synonym">Sisymbrium salsugineum</name>
    <dbReference type="NCBI Taxonomy" id="72664"/>
    <lineage>
        <taxon>Eukaryota</taxon>
        <taxon>Viridiplantae</taxon>
        <taxon>Streptophyta</taxon>
        <taxon>Embryophyta</taxon>
        <taxon>Tracheophyta</taxon>
        <taxon>Spermatophyta</taxon>
        <taxon>Magnoliopsida</taxon>
        <taxon>eudicotyledons</taxon>
        <taxon>Gunneridae</taxon>
        <taxon>Pentapetalae</taxon>
        <taxon>rosids</taxon>
        <taxon>malvids</taxon>
        <taxon>Brassicales</taxon>
        <taxon>Brassicaceae</taxon>
        <taxon>Eutremeae</taxon>
        <taxon>Eutrema</taxon>
    </lineage>
</organism>
<dbReference type="GO" id="GO:0003723">
    <property type="term" value="F:RNA binding"/>
    <property type="evidence" value="ECO:0007669"/>
    <property type="project" value="UniProtKB-UniRule"/>
</dbReference>
<dbReference type="Gene3D" id="3.30.70.330">
    <property type="match status" value="1"/>
</dbReference>
<evidence type="ECO:0000259" key="8">
    <source>
        <dbReference type="PROSITE" id="PS50102"/>
    </source>
</evidence>
<evidence type="ECO:0000259" key="9">
    <source>
        <dbReference type="PROSITE" id="PS50103"/>
    </source>
</evidence>
<dbReference type="EMBL" id="KI517435">
    <property type="protein sequence ID" value="ESQ45839.1"/>
    <property type="molecule type" value="Genomic_DNA"/>
</dbReference>
<evidence type="ECO:0000313" key="11">
    <source>
        <dbReference type="Proteomes" id="UP000030689"/>
    </source>
</evidence>
<dbReference type="SUPFAM" id="SSF54928">
    <property type="entry name" value="RNA-binding domain, RBD"/>
    <property type="match status" value="1"/>
</dbReference>
<dbReference type="InterPro" id="IPR000571">
    <property type="entry name" value="Znf_CCCH"/>
</dbReference>
<keyword evidence="2 6" id="KW-0863">Zinc-finger</keyword>
<dbReference type="GO" id="GO:0005686">
    <property type="term" value="C:U2 snRNP"/>
    <property type="evidence" value="ECO:0007669"/>
    <property type="project" value="TreeGrafter"/>
</dbReference>
<name>V4LPV6_EUTSA</name>
<evidence type="ECO:0008006" key="12">
    <source>
        <dbReference type="Google" id="ProtNLM"/>
    </source>
</evidence>
<dbReference type="InterPro" id="IPR036855">
    <property type="entry name" value="Znf_CCCH_sf"/>
</dbReference>
<proteinExistence type="predicted"/>
<dbReference type="PANTHER" id="PTHR45880">
    <property type="entry name" value="RNA-BINDING MOTIF PROTEIN, X-LINKED 2"/>
    <property type="match status" value="1"/>
</dbReference>
<dbReference type="GO" id="GO:0071013">
    <property type="term" value="C:catalytic step 2 spliceosome"/>
    <property type="evidence" value="ECO:0007669"/>
    <property type="project" value="TreeGrafter"/>
</dbReference>
<feature type="domain" description="C3H1-type" evidence="9">
    <location>
        <begin position="133"/>
        <end position="160"/>
    </location>
</feature>
<evidence type="ECO:0000256" key="2">
    <source>
        <dbReference type="ARBA" id="ARBA00022771"/>
    </source>
</evidence>
<dbReference type="Pfam" id="PF00076">
    <property type="entry name" value="RRM_1"/>
    <property type="match status" value="1"/>
</dbReference>
<keyword evidence="3 6" id="KW-0862">Zinc</keyword>
<dbReference type="STRING" id="72664.V4LPV6"/>
<dbReference type="Gramene" id="ESQ45839">
    <property type="protein sequence ID" value="ESQ45839"/>
    <property type="gene ID" value="EUTSA_v10011154mg"/>
</dbReference>
<dbReference type="InterPro" id="IPR035979">
    <property type="entry name" value="RBD_domain_sf"/>
</dbReference>
<dbReference type="PROSITE" id="PS50103">
    <property type="entry name" value="ZF_C3H1"/>
    <property type="match status" value="1"/>
</dbReference>
<dbReference type="Gene3D" id="4.10.1000.10">
    <property type="entry name" value="Zinc finger, CCCH-type"/>
    <property type="match status" value="1"/>
</dbReference>